<organism evidence="1 2">
    <name type="scientific">Jaapia argillacea MUCL 33604</name>
    <dbReference type="NCBI Taxonomy" id="933084"/>
    <lineage>
        <taxon>Eukaryota</taxon>
        <taxon>Fungi</taxon>
        <taxon>Dikarya</taxon>
        <taxon>Basidiomycota</taxon>
        <taxon>Agaricomycotina</taxon>
        <taxon>Agaricomycetes</taxon>
        <taxon>Agaricomycetidae</taxon>
        <taxon>Jaapiales</taxon>
        <taxon>Jaapiaceae</taxon>
        <taxon>Jaapia</taxon>
    </lineage>
</organism>
<evidence type="ECO:0000313" key="2">
    <source>
        <dbReference type="Proteomes" id="UP000027265"/>
    </source>
</evidence>
<name>A0A067PT01_9AGAM</name>
<dbReference type="EMBL" id="KL197720">
    <property type="protein sequence ID" value="KDQ56965.1"/>
    <property type="molecule type" value="Genomic_DNA"/>
</dbReference>
<evidence type="ECO:0000313" key="1">
    <source>
        <dbReference type="EMBL" id="KDQ56965.1"/>
    </source>
</evidence>
<dbReference type="OrthoDB" id="5231159at2759"/>
<reference evidence="2" key="1">
    <citation type="journal article" date="2014" name="Proc. Natl. Acad. Sci. U.S.A.">
        <title>Extensive sampling of basidiomycete genomes demonstrates inadequacy of the white-rot/brown-rot paradigm for wood decay fungi.</title>
        <authorList>
            <person name="Riley R."/>
            <person name="Salamov A.A."/>
            <person name="Brown D.W."/>
            <person name="Nagy L.G."/>
            <person name="Floudas D."/>
            <person name="Held B.W."/>
            <person name="Levasseur A."/>
            <person name="Lombard V."/>
            <person name="Morin E."/>
            <person name="Otillar R."/>
            <person name="Lindquist E.A."/>
            <person name="Sun H."/>
            <person name="LaButti K.M."/>
            <person name="Schmutz J."/>
            <person name="Jabbour D."/>
            <person name="Luo H."/>
            <person name="Baker S.E."/>
            <person name="Pisabarro A.G."/>
            <person name="Walton J.D."/>
            <person name="Blanchette R.A."/>
            <person name="Henrissat B."/>
            <person name="Martin F."/>
            <person name="Cullen D."/>
            <person name="Hibbett D.S."/>
            <person name="Grigoriev I.V."/>
        </authorList>
    </citation>
    <scope>NUCLEOTIDE SEQUENCE [LARGE SCALE GENOMIC DNA]</scope>
    <source>
        <strain evidence="2">MUCL 33604</strain>
    </source>
</reference>
<dbReference type="AlphaFoldDB" id="A0A067PT01"/>
<proteinExistence type="predicted"/>
<keyword evidence="2" id="KW-1185">Reference proteome</keyword>
<accession>A0A067PT01</accession>
<sequence length="164" mass="19104">MTTDVEDALGVSLSRGLPPLKERKNLLTDFDQMHGWYIQKSAYAALKLDGGEQSFDYQNKYLRINLRYRHDCGGNPSIAFDIVDASIRPVFSDMERRQRMRDAFEAERTRREADIARFKQTDRTFIGLLLILYQMEDLCCGRQLAFDNWQLHSTLLSGWHARHG</sequence>
<gene>
    <name evidence="1" type="ORF">JAAARDRAFT_35563</name>
</gene>
<dbReference type="HOGENOM" id="CLU_1619276_0_0_1"/>
<protein>
    <submittedName>
        <fullName evidence="1">Uncharacterized protein</fullName>
    </submittedName>
</protein>
<dbReference type="Proteomes" id="UP000027265">
    <property type="component" value="Unassembled WGS sequence"/>
</dbReference>
<dbReference type="InParanoid" id="A0A067PT01"/>